<dbReference type="Proteomes" id="UP001550853">
    <property type="component" value="Unassembled WGS sequence"/>
</dbReference>
<protein>
    <recommendedName>
        <fullName evidence="4">Small hydrophobic membrane protein</fullName>
    </recommendedName>
</protein>
<accession>A0ABV2Z6Q0</accession>
<name>A0ABV2Z6Q0_9ACTN</name>
<dbReference type="RefSeq" id="WP_169750015.1">
    <property type="nucleotide sequence ID" value="NZ_JBEZVI010000028.1"/>
</dbReference>
<dbReference type="EMBL" id="JBEZVI010000028">
    <property type="protein sequence ID" value="MEU3713673.1"/>
    <property type="molecule type" value="Genomic_DNA"/>
</dbReference>
<keyword evidence="1" id="KW-0472">Membrane</keyword>
<feature type="transmembrane region" description="Helical" evidence="1">
    <location>
        <begin position="26"/>
        <end position="42"/>
    </location>
</feature>
<organism evidence="2 3">
    <name type="scientific">Streptomyces catenulae</name>
    <dbReference type="NCBI Taxonomy" id="66875"/>
    <lineage>
        <taxon>Bacteria</taxon>
        <taxon>Bacillati</taxon>
        <taxon>Actinomycetota</taxon>
        <taxon>Actinomycetes</taxon>
        <taxon>Kitasatosporales</taxon>
        <taxon>Streptomycetaceae</taxon>
        <taxon>Streptomyces</taxon>
    </lineage>
</organism>
<evidence type="ECO:0000313" key="3">
    <source>
        <dbReference type="Proteomes" id="UP001550853"/>
    </source>
</evidence>
<keyword evidence="3" id="KW-1185">Reference proteome</keyword>
<keyword evidence="1" id="KW-1133">Transmembrane helix</keyword>
<evidence type="ECO:0000256" key="1">
    <source>
        <dbReference type="SAM" id="Phobius"/>
    </source>
</evidence>
<gene>
    <name evidence="2" type="ORF">AB0E61_26705</name>
</gene>
<proteinExistence type="predicted"/>
<comment type="caution">
    <text evidence="2">The sequence shown here is derived from an EMBL/GenBank/DDBJ whole genome shotgun (WGS) entry which is preliminary data.</text>
</comment>
<evidence type="ECO:0000313" key="2">
    <source>
        <dbReference type="EMBL" id="MEU3713673.1"/>
    </source>
</evidence>
<keyword evidence="1" id="KW-0812">Transmembrane</keyword>
<evidence type="ECO:0008006" key="4">
    <source>
        <dbReference type="Google" id="ProtNLM"/>
    </source>
</evidence>
<sequence>MALLAFALLVLGVFLGAVAHLPPPVSIVAGSLISAWLLVFLIREHRSGHREGDV</sequence>
<reference evidence="2 3" key="1">
    <citation type="submission" date="2024-06" db="EMBL/GenBank/DDBJ databases">
        <title>The Natural Products Discovery Center: Release of the First 8490 Sequenced Strains for Exploring Actinobacteria Biosynthetic Diversity.</title>
        <authorList>
            <person name="Kalkreuter E."/>
            <person name="Kautsar S.A."/>
            <person name="Yang D."/>
            <person name="Bader C.D."/>
            <person name="Teijaro C.N."/>
            <person name="Fluegel L."/>
            <person name="Davis C.M."/>
            <person name="Simpson J.R."/>
            <person name="Lauterbach L."/>
            <person name="Steele A.D."/>
            <person name="Gui C."/>
            <person name="Meng S."/>
            <person name="Li G."/>
            <person name="Viehrig K."/>
            <person name="Ye F."/>
            <person name="Su P."/>
            <person name="Kiefer A.F."/>
            <person name="Nichols A."/>
            <person name="Cepeda A.J."/>
            <person name="Yan W."/>
            <person name="Fan B."/>
            <person name="Jiang Y."/>
            <person name="Adhikari A."/>
            <person name="Zheng C.-J."/>
            <person name="Schuster L."/>
            <person name="Cowan T.M."/>
            <person name="Smanski M.J."/>
            <person name="Chevrette M.G."/>
            <person name="De Carvalho L.P.S."/>
            <person name="Shen B."/>
        </authorList>
    </citation>
    <scope>NUCLEOTIDE SEQUENCE [LARGE SCALE GENOMIC DNA]</scope>
    <source>
        <strain evidence="2 3">NPDC033039</strain>
    </source>
</reference>